<reference evidence="1" key="1">
    <citation type="submission" date="2021-05" db="EMBL/GenBank/DDBJ databases">
        <authorList>
            <person name="Arsene-Ploetze F."/>
        </authorList>
    </citation>
    <scope>NUCLEOTIDE SEQUENCE</scope>
    <source>
        <strain evidence="1">DSM 42138</strain>
    </source>
</reference>
<protein>
    <submittedName>
        <fullName evidence="1">Uncharacterized protein</fullName>
    </submittedName>
</protein>
<dbReference type="AlphaFoldDB" id="A0A9W4GTA3"/>
<dbReference type="EMBL" id="CAJSLV010000064">
    <property type="protein sequence ID" value="CAG6395588.1"/>
    <property type="molecule type" value="Genomic_DNA"/>
</dbReference>
<sequence length="63" mass="6475">MVDNPPGNGRMEGDAVSPFIHAPYRRGVSGRGPGGGWGGGRYAVPSHRRASGCHVLAGTSGRM</sequence>
<keyword evidence="2" id="KW-1185">Reference proteome</keyword>
<organism evidence="1 2">
    <name type="scientific">Actinacidiphila cocklensis</name>
    <dbReference type="NCBI Taxonomy" id="887465"/>
    <lineage>
        <taxon>Bacteria</taxon>
        <taxon>Bacillati</taxon>
        <taxon>Actinomycetota</taxon>
        <taxon>Actinomycetes</taxon>
        <taxon>Kitasatosporales</taxon>
        <taxon>Streptomycetaceae</taxon>
        <taxon>Actinacidiphila</taxon>
    </lineage>
</organism>
<name>A0A9W4GTA3_9ACTN</name>
<evidence type="ECO:0000313" key="2">
    <source>
        <dbReference type="Proteomes" id="UP001152519"/>
    </source>
</evidence>
<accession>A0A9W4GTA3</accession>
<proteinExistence type="predicted"/>
<dbReference type="Proteomes" id="UP001152519">
    <property type="component" value="Unassembled WGS sequence"/>
</dbReference>
<evidence type="ECO:0000313" key="1">
    <source>
        <dbReference type="EMBL" id="CAG6395588.1"/>
    </source>
</evidence>
<comment type="caution">
    <text evidence="1">The sequence shown here is derived from an EMBL/GenBank/DDBJ whole genome shotgun (WGS) entry which is preliminary data.</text>
</comment>
<gene>
    <name evidence="1" type="ORF">SCOCK_340012</name>
</gene>